<name>A0AAW1TJS5_9CHLO</name>
<dbReference type="Proteomes" id="UP001485043">
    <property type="component" value="Unassembled WGS sequence"/>
</dbReference>
<comment type="caution">
    <text evidence="2">The sequence shown here is derived from an EMBL/GenBank/DDBJ whole genome shotgun (WGS) entry which is preliminary data.</text>
</comment>
<feature type="compositionally biased region" description="Low complexity" evidence="1">
    <location>
        <begin position="119"/>
        <end position="129"/>
    </location>
</feature>
<gene>
    <name evidence="2" type="ORF">WJX84_008887</name>
</gene>
<feature type="compositionally biased region" description="Gly residues" evidence="1">
    <location>
        <begin position="107"/>
        <end position="118"/>
    </location>
</feature>
<keyword evidence="3" id="KW-1185">Reference proteome</keyword>
<evidence type="ECO:0000313" key="2">
    <source>
        <dbReference type="EMBL" id="KAK9868532.1"/>
    </source>
</evidence>
<proteinExistence type="predicted"/>
<sequence>MSTAATAALVSCGTLVVQNGLFGSLVGMQTRPAQQRSKSSPLPVAAAAVSAAATSLALEATLAEAALVTGRACSPPKTRGATRTLAPAVSIAARRTKRRRGRPNGDSGDGGRGGGDGSDGWWRSAGSASYRRWHV</sequence>
<accession>A0AAW1TJS5</accession>
<dbReference type="AlphaFoldDB" id="A0AAW1TJS5"/>
<feature type="region of interest" description="Disordered" evidence="1">
    <location>
        <begin position="72"/>
        <end position="135"/>
    </location>
</feature>
<organism evidence="2 3">
    <name type="scientific">Apatococcus fuscideae</name>
    <dbReference type="NCBI Taxonomy" id="2026836"/>
    <lineage>
        <taxon>Eukaryota</taxon>
        <taxon>Viridiplantae</taxon>
        <taxon>Chlorophyta</taxon>
        <taxon>core chlorophytes</taxon>
        <taxon>Trebouxiophyceae</taxon>
        <taxon>Chlorellales</taxon>
        <taxon>Chlorellaceae</taxon>
        <taxon>Apatococcus</taxon>
    </lineage>
</organism>
<evidence type="ECO:0000256" key="1">
    <source>
        <dbReference type="SAM" id="MobiDB-lite"/>
    </source>
</evidence>
<reference evidence="2 3" key="1">
    <citation type="journal article" date="2024" name="Nat. Commun.">
        <title>Phylogenomics reveals the evolutionary origins of lichenization in chlorophyte algae.</title>
        <authorList>
            <person name="Puginier C."/>
            <person name="Libourel C."/>
            <person name="Otte J."/>
            <person name="Skaloud P."/>
            <person name="Haon M."/>
            <person name="Grisel S."/>
            <person name="Petersen M."/>
            <person name="Berrin J.G."/>
            <person name="Delaux P.M."/>
            <person name="Dal Grande F."/>
            <person name="Keller J."/>
        </authorList>
    </citation>
    <scope>NUCLEOTIDE SEQUENCE [LARGE SCALE GENOMIC DNA]</scope>
    <source>
        <strain evidence="2 3">SAG 2523</strain>
    </source>
</reference>
<evidence type="ECO:0000313" key="3">
    <source>
        <dbReference type="Proteomes" id="UP001485043"/>
    </source>
</evidence>
<protein>
    <submittedName>
        <fullName evidence="2">Uncharacterized protein</fullName>
    </submittedName>
</protein>
<dbReference type="EMBL" id="JALJOV010000024">
    <property type="protein sequence ID" value="KAK9868532.1"/>
    <property type="molecule type" value="Genomic_DNA"/>
</dbReference>